<name>A0A0A9B4H7_ARUDO</name>
<dbReference type="EMBL" id="GBRH01240857">
    <property type="protein sequence ID" value="JAD57038.1"/>
    <property type="molecule type" value="Transcribed_RNA"/>
</dbReference>
<proteinExistence type="predicted"/>
<accession>A0A0A9B4H7</accession>
<reference evidence="1" key="1">
    <citation type="submission" date="2014-09" db="EMBL/GenBank/DDBJ databases">
        <authorList>
            <person name="Magalhaes I.L.F."/>
            <person name="Oliveira U."/>
            <person name="Santos F.R."/>
            <person name="Vidigal T.H.D.A."/>
            <person name="Brescovit A.D."/>
            <person name="Santos A.J."/>
        </authorList>
    </citation>
    <scope>NUCLEOTIDE SEQUENCE</scope>
    <source>
        <tissue evidence="1">Shoot tissue taken approximately 20 cm above the soil surface</tissue>
    </source>
</reference>
<evidence type="ECO:0000313" key="1">
    <source>
        <dbReference type="EMBL" id="JAD57038.1"/>
    </source>
</evidence>
<sequence>MCHSSPDLTQHTQFFEKRKASFIREVKD</sequence>
<protein>
    <submittedName>
        <fullName evidence="1">Uncharacterized protein</fullName>
    </submittedName>
</protein>
<reference evidence="1" key="2">
    <citation type="journal article" date="2015" name="Data Brief">
        <title>Shoot transcriptome of the giant reed, Arundo donax.</title>
        <authorList>
            <person name="Barrero R.A."/>
            <person name="Guerrero F.D."/>
            <person name="Moolhuijzen P."/>
            <person name="Goolsby J.A."/>
            <person name="Tidwell J."/>
            <person name="Bellgard S.E."/>
            <person name="Bellgard M.I."/>
        </authorList>
    </citation>
    <scope>NUCLEOTIDE SEQUENCE</scope>
    <source>
        <tissue evidence="1">Shoot tissue taken approximately 20 cm above the soil surface</tissue>
    </source>
</reference>
<dbReference type="AlphaFoldDB" id="A0A0A9B4H7"/>
<organism evidence="1">
    <name type="scientific">Arundo donax</name>
    <name type="common">Giant reed</name>
    <name type="synonym">Donax arundinaceus</name>
    <dbReference type="NCBI Taxonomy" id="35708"/>
    <lineage>
        <taxon>Eukaryota</taxon>
        <taxon>Viridiplantae</taxon>
        <taxon>Streptophyta</taxon>
        <taxon>Embryophyta</taxon>
        <taxon>Tracheophyta</taxon>
        <taxon>Spermatophyta</taxon>
        <taxon>Magnoliopsida</taxon>
        <taxon>Liliopsida</taxon>
        <taxon>Poales</taxon>
        <taxon>Poaceae</taxon>
        <taxon>PACMAD clade</taxon>
        <taxon>Arundinoideae</taxon>
        <taxon>Arundineae</taxon>
        <taxon>Arundo</taxon>
    </lineage>
</organism>